<dbReference type="GO" id="GO:0016853">
    <property type="term" value="F:isomerase activity"/>
    <property type="evidence" value="ECO:0007669"/>
    <property type="project" value="UniProtKB-KW"/>
</dbReference>
<dbReference type="PANTHER" id="PTHR12110">
    <property type="entry name" value="HYDROXYPYRUVATE ISOMERASE"/>
    <property type="match status" value="1"/>
</dbReference>
<dbReference type="RefSeq" id="WP_260216580.1">
    <property type="nucleotide sequence ID" value="NZ_JAJAGO010000003.1"/>
</dbReference>
<dbReference type="SUPFAM" id="SSF51658">
    <property type="entry name" value="Xylose isomerase-like"/>
    <property type="match status" value="1"/>
</dbReference>
<sequence length="305" mass="32999">MSPDTGHPPPPGIRFAGIGDEAAPALGEQIRAHQELGWSAIELRNIDGTSLADLDDAAFDRAAAALREADLEVVCVDSRIANWARPITGDFALDLTELERLAPRCAALGTRYIRVMSYPDDPEGGLDEEEWGRRVRHRMKQLAERAEDAGVVLLHENCAGWAGSDAARARRLLEEVDSPALRLVFDTGNGLAYGYEAYDMLTGLLPWVEHVQIKDARREAGAAGEGGEIVYTLPGDGVCRVADCLRLVLDNGYTGFWSIEPHLFVRPHEGRADAAPDGVAQFVRYGRQLEALAAGLTAAAPAPTH</sequence>
<dbReference type="InterPro" id="IPR013022">
    <property type="entry name" value="Xyl_isomerase-like_TIM-brl"/>
</dbReference>
<dbReference type="InterPro" id="IPR050312">
    <property type="entry name" value="IolE/XylAMocC-like"/>
</dbReference>
<evidence type="ECO:0000259" key="1">
    <source>
        <dbReference type="Pfam" id="PF01261"/>
    </source>
</evidence>
<name>A0ABT2JNW4_9ACTN</name>
<proteinExistence type="predicted"/>
<reference evidence="2 3" key="1">
    <citation type="submission" date="2021-10" db="EMBL/GenBank/DDBJ databases">
        <title>Streptomyces gossypii sp. nov., isolated from soil collected from cotton field.</title>
        <authorList>
            <person name="Ge X."/>
            <person name="Chen X."/>
            <person name="Liu W."/>
        </authorList>
    </citation>
    <scope>NUCLEOTIDE SEQUENCE [LARGE SCALE GENOMIC DNA]</scope>
    <source>
        <strain evidence="2 3">N2-109</strain>
    </source>
</reference>
<dbReference type="Proteomes" id="UP001156389">
    <property type="component" value="Unassembled WGS sequence"/>
</dbReference>
<comment type="caution">
    <text evidence="2">The sequence shown here is derived from an EMBL/GenBank/DDBJ whole genome shotgun (WGS) entry which is preliminary data.</text>
</comment>
<dbReference type="PANTHER" id="PTHR12110:SF21">
    <property type="entry name" value="XYLOSE ISOMERASE-LIKE TIM BARREL DOMAIN-CONTAINING PROTEIN"/>
    <property type="match status" value="1"/>
</dbReference>
<protein>
    <submittedName>
        <fullName evidence="2">Sugar phosphate isomerase/epimerase</fullName>
    </submittedName>
</protein>
<evidence type="ECO:0000313" key="2">
    <source>
        <dbReference type="EMBL" id="MCT2589573.1"/>
    </source>
</evidence>
<accession>A0ABT2JNW4</accession>
<dbReference type="Pfam" id="PF01261">
    <property type="entry name" value="AP_endonuc_2"/>
    <property type="match status" value="1"/>
</dbReference>
<dbReference type="EMBL" id="JAJAGO010000003">
    <property type="protein sequence ID" value="MCT2589573.1"/>
    <property type="molecule type" value="Genomic_DNA"/>
</dbReference>
<dbReference type="Gene3D" id="3.20.20.150">
    <property type="entry name" value="Divalent-metal-dependent TIM barrel enzymes"/>
    <property type="match status" value="1"/>
</dbReference>
<gene>
    <name evidence="2" type="ORF">LHJ74_06490</name>
</gene>
<evidence type="ECO:0000313" key="3">
    <source>
        <dbReference type="Proteomes" id="UP001156389"/>
    </source>
</evidence>
<keyword evidence="2" id="KW-0413">Isomerase</keyword>
<dbReference type="InterPro" id="IPR036237">
    <property type="entry name" value="Xyl_isomerase-like_sf"/>
</dbReference>
<feature type="domain" description="Xylose isomerase-like TIM barrel" evidence="1">
    <location>
        <begin position="31"/>
        <end position="262"/>
    </location>
</feature>
<organism evidence="2 3">
    <name type="scientific">Streptomyces gossypii</name>
    <dbReference type="NCBI Taxonomy" id="2883101"/>
    <lineage>
        <taxon>Bacteria</taxon>
        <taxon>Bacillati</taxon>
        <taxon>Actinomycetota</taxon>
        <taxon>Actinomycetes</taxon>
        <taxon>Kitasatosporales</taxon>
        <taxon>Streptomycetaceae</taxon>
        <taxon>Streptomyces</taxon>
    </lineage>
</organism>
<keyword evidence="3" id="KW-1185">Reference proteome</keyword>